<dbReference type="GO" id="GO:0015658">
    <property type="term" value="F:branched-chain amino acid transmembrane transporter activity"/>
    <property type="evidence" value="ECO:0007669"/>
    <property type="project" value="UniProtKB-UniRule"/>
</dbReference>
<evidence type="ECO:0000256" key="6">
    <source>
        <dbReference type="ARBA" id="ARBA00022970"/>
    </source>
</evidence>
<evidence type="ECO:0000256" key="1">
    <source>
        <dbReference type="ARBA" id="ARBA00004651"/>
    </source>
</evidence>
<dbReference type="GO" id="GO:0006865">
    <property type="term" value="P:amino acid transport"/>
    <property type="evidence" value="ECO:0007669"/>
    <property type="project" value="UniProtKB-KW"/>
</dbReference>
<comment type="similarity">
    <text evidence="2 9">Belongs to the branched chain amino acid transporter family.</text>
</comment>
<proteinExistence type="inferred from homology"/>
<dbReference type="Pfam" id="PF05525">
    <property type="entry name" value="Branch_AA_trans"/>
    <property type="match status" value="1"/>
</dbReference>
<dbReference type="InterPro" id="IPR004685">
    <property type="entry name" value="Brnchd-chn_aa_trnsp_Livcs"/>
</dbReference>
<comment type="caution">
    <text evidence="10">The sequence shown here is derived from an EMBL/GenBank/DDBJ whole genome shotgun (WGS) entry which is preliminary data.</text>
</comment>
<gene>
    <name evidence="10" type="ORF">LHEH8_14980</name>
</gene>
<dbReference type="Proteomes" id="UP000618094">
    <property type="component" value="Unassembled WGS sequence"/>
</dbReference>
<sequence length="99" mass="10918">MQFFRFSGLVLKTSAYSQERHHFKSEFKFTAKVFKCLTSATLDMIVSMPAVISQSSFGLAVAHLINALPLAGQGLSWVVPMIVGLIIGTIIFKIKVKNN</sequence>
<accession>A0A8H9F9N6</accession>
<protein>
    <recommendedName>
        <fullName evidence="9">Branched-chain amino acid transport system carrier protein</fullName>
    </recommendedName>
</protein>
<keyword evidence="8 9" id="KW-0472">Membrane</keyword>
<evidence type="ECO:0000313" key="10">
    <source>
        <dbReference type="EMBL" id="GFO99742.1"/>
    </source>
</evidence>
<feature type="transmembrane region" description="Helical" evidence="9">
    <location>
        <begin position="77"/>
        <end position="94"/>
    </location>
</feature>
<dbReference type="GO" id="GO:0005886">
    <property type="term" value="C:plasma membrane"/>
    <property type="evidence" value="ECO:0007669"/>
    <property type="project" value="UniProtKB-SubCell"/>
</dbReference>
<evidence type="ECO:0000256" key="2">
    <source>
        <dbReference type="ARBA" id="ARBA00008540"/>
    </source>
</evidence>
<keyword evidence="4" id="KW-1003">Cell membrane</keyword>
<evidence type="ECO:0000256" key="4">
    <source>
        <dbReference type="ARBA" id="ARBA00022475"/>
    </source>
</evidence>
<comment type="function">
    <text evidence="9">Component of the transport system for branched-chain amino acids.</text>
</comment>
<evidence type="ECO:0000313" key="11">
    <source>
        <dbReference type="Proteomes" id="UP000618094"/>
    </source>
</evidence>
<evidence type="ECO:0000256" key="7">
    <source>
        <dbReference type="ARBA" id="ARBA00022989"/>
    </source>
</evidence>
<keyword evidence="3 9" id="KW-0813">Transport</keyword>
<keyword evidence="7 9" id="KW-1133">Transmembrane helix</keyword>
<comment type="subcellular location">
    <subcellularLocation>
        <location evidence="1 9">Cell membrane</location>
        <topology evidence="1 9">Multi-pass membrane protein</topology>
    </subcellularLocation>
</comment>
<name>A0A8H9F9N6_LACHE</name>
<dbReference type="EMBL" id="BLYO01000317">
    <property type="protein sequence ID" value="GFO99742.1"/>
    <property type="molecule type" value="Genomic_DNA"/>
</dbReference>
<evidence type="ECO:0000256" key="9">
    <source>
        <dbReference type="RuleBase" id="RU362122"/>
    </source>
</evidence>
<reference evidence="10" key="1">
    <citation type="submission" date="2020-07" db="EMBL/GenBank/DDBJ databases">
        <title>Draft genome sequence of Lactobacillus helveticus strain H-8.</title>
        <authorList>
            <person name="Endo A."/>
            <person name="Maeno S."/>
            <person name="Kido Y."/>
        </authorList>
    </citation>
    <scope>NUCLEOTIDE SEQUENCE</scope>
    <source>
        <strain evidence="10">H-8</strain>
    </source>
</reference>
<dbReference type="AlphaFoldDB" id="A0A8H9F9N6"/>
<evidence type="ECO:0000256" key="8">
    <source>
        <dbReference type="ARBA" id="ARBA00023136"/>
    </source>
</evidence>
<evidence type="ECO:0000256" key="5">
    <source>
        <dbReference type="ARBA" id="ARBA00022692"/>
    </source>
</evidence>
<keyword evidence="5 9" id="KW-0812">Transmembrane</keyword>
<organism evidence="10 11">
    <name type="scientific">Lactobacillus helveticus</name>
    <name type="common">Lactobacillus suntoryeus</name>
    <dbReference type="NCBI Taxonomy" id="1587"/>
    <lineage>
        <taxon>Bacteria</taxon>
        <taxon>Bacillati</taxon>
        <taxon>Bacillota</taxon>
        <taxon>Bacilli</taxon>
        <taxon>Lactobacillales</taxon>
        <taxon>Lactobacillaceae</taxon>
        <taxon>Lactobacillus</taxon>
    </lineage>
</organism>
<comment type="caution">
    <text evidence="9">Lacks conserved residue(s) required for the propagation of feature annotation.</text>
</comment>
<evidence type="ECO:0000256" key="3">
    <source>
        <dbReference type="ARBA" id="ARBA00022448"/>
    </source>
</evidence>
<keyword evidence="6 9" id="KW-0029">Amino-acid transport</keyword>